<dbReference type="PROSITE" id="PS00718">
    <property type="entry name" value="SIGMA54_2"/>
    <property type="match status" value="1"/>
</dbReference>
<dbReference type="OrthoDB" id="9814402at2"/>
<feature type="compositionally biased region" description="Basic and acidic residues" evidence="9">
    <location>
        <begin position="94"/>
        <end position="108"/>
    </location>
</feature>
<reference evidence="12 14" key="1">
    <citation type="submission" date="2018-11" db="EMBL/GenBank/DDBJ databases">
        <title>Genomes From Bacteria Associated with the Canine Oral Cavity: a Test Case for Automated Genome-Based Taxonomic Assignment.</title>
        <authorList>
            <person name="Coil D.A."/>
            <person name="Jospin G."/>
            <person name="Darling A.E."/>
            <person name="Wallis C."/>
            <person name="Davis I.J."/>
            <person name="Harris S."/>
            <person name="Eisen J.A."/>
            <person name="Holcombe L.J."/>
            <person name="O'Flynn C."/>
        </authorList>
    </citation>
    <scope>NUCLEOTIDE SEQUENCE [LARGE SCALE GENOMIC DNA]</scope>
    <source>
        <strain evidence="12 14">OH1047_COT-310</strain>
    </source>
</reference>
<evidence type="ECO:0000313" key="15">
    <source>
        <dbReference type="Proteomes" id="UP000396835"/>
    </source>
</evidence>
<dbReference type="GO" id="GO:0006352">
    <property type="term" value="P:DNA-templated transcription initiation"/>
    <property type="evidence" value="ECO:0007669"/>
    <property type="project" value="InterPro"/>
</dbReference>
<keyword evidence="8" id="KW-0804">Transcription</keyword>
<feature type="region of interest" description="Disordered" evidence="9">
    <location>
        <begin position="47"/>
        <end position="116"/>
    </location>
</feature>
<dbReference type="RefSeq" id="WP_125238794.1">
    <property type="nucleotide sequence ID" value="NZ_CAACYH010000004.1"/>
</dbReference>
<dbReference type="Pfam" id="PF04552">
    <property type="entry name" value="Sigma54_DBD"/>
    <property type="match status" value="1"/>
</dbReference>
<dbReference type="AlphaFoldDB" id="A0A3P2AEV3"/>
<evidence type="ECO:0000259" key="10">
    <source>
        <dbReference type="Pfam" id="PF04552"/>
    </source>
</evidence>
<evidence type="ECO:0000313" key="14">
    <source>
        <dbReference type="Proteomes" id="UP000279562"/>
    </source>
</evidence>
<dbReference type="Proteomes" id="UP000279562">
    <property type="component" value="Unassembled WGS sequence"/>
</dbReference>
<keyword evidence="4" id="KW-0548">Nucleotidyltransferase</keyword>
<evidence type="ECO:0000256" key="6">
    <source>
        <dbReference type="ARBA" id="ARBA00023082"/>
    </source>
</evidence>
<dbReference type="Pfam" id="PF04963">
    <property type="entry name" value="Sigma54_CBD"/>
    <property type="match status" value="1"/>
</dbReference>
<feature type="compositionally biased region" description="Acidic residues" evidence="9">
    <location>
        <begin position="59"/>
        <end position="93"/>
    </location>
</feature>
<keyword evidence="6" id="KW-0731">Sigma factor</keyword>
<dbReference type="EMBL" id="RQYF01000014">
    <property type="protein sequence ID" value="RRD92153.1"/>
    <property type="molecule type" value="Genomic_DNA"/>
</dbReference>
<protein>
    <submittedName>
        <fullName evidence="12">RNA polymerase sigma-54 factor</fullName>
    </submittedName>
    <submittedName>
        <fullName evidence="13">RNA polymerase, sigma 54 subunit, RpoN/SigL</fullName>
    </submittedName>
</protein>
<dbReference type="GO" id="GO:0016987">
    <property type="term" value="F:sigma factor activity"/>
    <property type="evidence" value="ECO:0007669"/>
    <property type="project" value="UniProtKB-KW"/>
</dbReference>
<dbReference type="GO" id="GO:0003677">
    <property type="term" value="F:DNA binding"/>
    <property type="evidence" value="ECO:0007669"/>
    <property type="project" value="UniProtKB-KW"/>
</dbReference>
<keyword evidence="14" id="KW-1185">Reference proteome</keyword>
<dbReference type="Gene3D" id="1.10.10.1330">
    <property type="entry name" value="RNA polymerase sigma-54 factor, core-binding domain"/>
    <property type="match status" value="1"/>
</dbReference>
<dbReference type="NCBIfam" id="TIGR02395">
    <property type="entry name" value="rpoN_sigma"/>
    <property type="match status" value="1"/>
</dbReference>
<dbReference type="PANTHER" id="PTHR32248">
    <property type="entry name" value="RNA POLYMERASE SIGMA-54 FACTOR"/>
    <property type="match status" value="1"/>
</dbReference>
<name>A0A3P2AEV3_9BACE</name>
<dbReference type="GO" id="GO:0000428">
    <property type="term" value="C:DNA-directed RNA polymerase complex"/>
    <property type="evidence" value="ECO:0007669"/>
    <property type="project" value="UniProtKB-KW"/>
</dbReference>
<keyword evidence="7" id="KW-0238">DNA-binding</keyword>
<evidence type="ECO:0000256" key="4">
    <source>
        <dbReference type="ARBA" id="ARBA00022695"/>
    </source>
</evidence>
<evidence type="ECO:0000259" key="11">
    <source>
        <dbReference type="Pfam" id="PF04963"/>
    </source>
</evidence>
<dbReference type="PRINTS" id="PR00045">
    <property type="entry name" value="SIGMA54FCT"/>
</dbReference>
<dbReference type="PIRSF" id="PIRSF000774">
    <property type="entry name" value="RpoN"/>
    <property type="match status" value="1"/>
</dbReference>
<gene>
    <name evidence="12" type="primary">rpoN</name>
    <name evidence="12" type="ORF">EII33_05095</name>
    <name evidence="13" type="ORF">NCTC7812_01334</name>
</gene>
<feature type="domain" description="RNA polymerase sigma factor 54 core-binding" evidence="11">
    <location>
        <begin position="116"/>
        <end position="314"/>
    </location>
</feature>
<keyword evidence="3" id="KW-0808">Transferase</keyword>
<dbReference type="Pfam" id="PF00309">
    <property type="entry name" value="Sigma54_AID"/>
    <property type="match status" value="1"/>
</dbReference>
<evidence type="ECO:0000313" key="12">
    <source>
        <dbReference type="EMBL" id="RRD92153.1"/>
    </source>
</evidence>
<dbReference type="InterPro" id="IPR007634">
    <property type="entry name" value="RNA_pol_sigma_54_DNA-bd"/>
</dbReference>
<organism evidence="12 14">
    <name type="scientific">Prevotella heparinolytica</name>
    <dbReference type="NCBI Taxonomy" id="28113"/>
    <lineage>
        <taxon>Bacteria</taxon>
        <taxon>Pseudomonadati</taxon>
        <taxon>Bacteroidota</taxon>
        <taxon>Bacteroidia</taxon>
        <taxon>Bacteroidales</taxon>
        <taxon>Bacteroidaceae</taxon>
        <taxon>Bacteroides</taxon>
    </lineage>
</organism>
<evidence type="ECO:0000256" key="5">
    <source>
        <dbReference type="ARBA" id="ARBA00023015"/>
    </source>
</evidence>
<accession>A0A3P2AEV3</accession>
<dbReference type="Proteomes" id="UP000396835">
    <property type="component" value="Unassembled WGS sequence"/>
</dbReference>
<dbReference type="InterPro" id="IPR007046">
    <property type="entry name" value="RNA_pol_sigma_54_core-bd"/>
</dbReference>
<dbReference type="PROSITE" id="PS50044">
    <property type="entry name" value="SIGMA54_3"/>
    <property type="match status" value="1"/>
</dbReference>
<evidence type="ECO:0000256" key="9">
    <source>
        <dbReference type="SAM" id="MobiDB-lite"/>
    </source>
</evidence>
<evidence type="ECO:0000256" key="7">
    <source>
        <dbReference type="ARBA" id="ARBA00023125"/>
    </source>
</evidence>
<dbReference type="Gene3D" id="1.10.10.60">
    <property type="entry name" value="Homeodomain-like"/>
    <property type="match status" value="1"/>
</dbReference>
<dbReference type="GO" id="GO:0016779">
    <property type="term" value="F:nucleotidyltransferase activity"/>
    <property type="evidence" value="ECO:0007669"/>
    <property type="project" value="UniProtKB-KW"/>
</dbReference>
<dbReference type="GO" id="GO:0001216">
    <property type="term" value="F:DNA-binding transcription activator activity"/>
    <property type="evidence" value="ECO:0007669"/>
    <property type="project" value="InterPro"/>
</dbReference>
<proteinExistence type="inferred from homology"/>
<dbReference type="InterPro" id="IPR000394">
    <property type="entry name" value="RNA_pol_sigma_54"/>
</dbReference>
<evidence type="ECO:0000256" key="1">
    <source>
        <dbReference type="ARBA" id="ARBA00008798"/>
    </source>
</evidence>
<evidence type="ECO:0000256" key="2">
    <source>
        <dbReference type="ARBA" id="ARBA00022478"/>
    </source>
</evidence>
<evidence type="ECO:0000256" key="8">
    <source>
        <dbReference type="ARBA" id="ARBA00023163"/>
    </source>
</evidence>
<keyword evidence="5" id="KW-0805">Transcription regulation</keyword>
<dbReference type="PANTHER" id="PTHR32248:SF4">
    <property type="entry name" value="RNA POLYMERASE SIGMA-54 FACTOR"/>
    <property type="match status" value="1"/>
</dbReference>
<sequence length="496" mass="56964">MAQGSRQVQTQAQQQIQTLSPQQILVVKLLELPAMELEDRVRAELLENPALEEGKEETAGDEYPDVSESETGLDDGGDTDYDSLSDYLTEDDIPDYKLQENNRSKGEQAEEIPFSDTTSFYETLKEQLGERNLDERQRELAEYLIGSLDDDGLLRKSLESISDELAIYAGIDASTQELEEALKIVQDFDPAGLGARNLQECLLIQIRRKIEQQHSAPNPLLRIEEDIVSECYEEFTRKHWDKIRQRLNLEEAVFDRAIKEVCKLNPRPGASLGEAIGKNMQQIVPDFIVDTYDDGTINLTLNNRNVPELRMSRDFTEMVEEHTKNKANQSKESKEAMMFLKQKMDAAQGFINAVKQRQNTLMTSMQAIIDLQRPFFLEGDESLLRPMILKDVAERTGLDISTISRVSNSKYVQTNYGIYPLKFFFNDGYTTEDGEEMSVREIRKILKECVDNEDKKKPYTDDELTEILKEKGYPIARRTVAKYRQQMNIPVARLRR</sequence>
<keyword evidence="2" id="KW-0240">DNA-directed RNA polymerase</keyword>
<evidence type="ECO:0000256" key="3">
    <source>
        <dbReference type="ARBA" id="ARBA00022679"/>
    </source>
</evidence>
<comment type="similarity">
    <text evidence="1">Belongs to the sigma-54 factor family.</text>
</comment>
<dbReference type="InterPro" id="IPR038709">
    <property type="entry name" value="RpoN_core-bd_sf"/>
</dbReference>
<reference evidence="13 15" key="2">
    <citation type="submission" date="2019-02" db="EMBL/GenBank/DDBJ databases">
        <authorList>
            <consortium name="Pathogen Informatics"/>
        </authorList>
    </citation>
    <scope>NUCLEOTIDE SEQUENCE [LARGE SCALE GENOMIC DNA]</scope>
    <source>
        <strain evidence="13 15">3012STDY7078512</strain>
    </source>
</reference>
<feature type="domain" description="RNA polymerase sigma factor 54 DNA-binding" evidence="10">
    <location>
        <begin position="339"/>
        <end position="496"/>
    </location>
</feature>
<dbReference type="EMBL" id="CAACYH010000004">
    <property type="protein sequence ID" value="VFB13804.1"/>
    <property type="molecule type" value="Genomic_DNA"/>
</dbReference>
<evidence type="ECO:0000313" key="13">
    <source>
        <dbReference type="EMBL" id="VFB13804.1"/>
    </source>
</evidence>